<evidence type="ECO:0000313" key="3">
    <source>
        <dbReference type="Proteomes" id="UP000283374"/>
    </source>
</evidence>
<dbReference type="RefSeq" id="WP_147356278.1">
    <property type="nucleotide sequence ID" value="NZ_QWKP01000220.1"/>
</dbReference>
<evidence type="ECO:0000256" key="1">
    <source>
        <dbReference type="SAM" id="MobiDB-lite"/>
    </source>
</evidence>
<name>A0A413RHX0_9CELL</name>
<feature type="compositionally biased region" description="Low complexity" evidence="1">
    <location>
        <begin position="10"/>
        <end position="35"/>
    </location>
</feature>
<reference evidence="2 3" key="1">
    <citation type="submission" date="2018-08" db="EMBL/GenBank/DDBJ databases">
        <title>Cellulomonas rhizosphaerae sp. nov., a novel actinomycete isolated from soil.</title>
        <authorList>
            <person name="Tian Y."/>
        </authorList>
    </citation>
    <scope>NUCLEOTIDE SEQUENCE [LARGE SCALE GENOMIC DNA]</scope>
    <source>
        <strain evidence="2 3">NEAU-TCZ24</strain>
    </source>
</reference>
<dbReference type="EMBL" id="QWKP01000220">
    <property type="protein sequence ID" value="RHA37785.1"/>
    <property type="molecule type" value="Genomic_DNA"/>
</dbReference>
<dbReference type="InterPro" id="IPR019719">
    <property type="entry name" value="DUF2599"/>
</dbReference>
<proteinExistence type="predicted"/>
<gene>
    <name evidence="2" type="ORF">D1825_16250</name>
</gene>
<feature type="region of interest" description="Disordered" evidence="1">
    <location>
        <begin position="1"/>
        <end position="57"/>
    </location>
</feature>
<evidence type="ECO:0000313" key="2">
    <source>
        <dbReference type="EMBL" id="RHA37785.1"/>
    </source>
</evidence>
<accession>A0A413RHX0</accession>
<comment type="caution">
    <text evidence="2">The sequence shown here is derived from an EMBL/GenBank/DDBJ whole genome shotgun (WGS) entry which is preliminary data.</text>
</comment>
<keyword evidence="3" id="KW-1185">Reference proteome</keyword>
<dbReference type="Proteomes" id="UP000283374">
    <property type="component" value="Unassembled WGS sequence"/>
</dbReference>
<dbReference type="Pfam" id="PF10783">
    <property type="entry name" value="DUF2599"/>
    <property type="match status" value="1"/>
</dbReference>
<sequence length="244" mass="24947">MAVLLTAGCSATAAPPAPTTRTSTTTSAAPTSHAPTPTPTPTAPTATEVGADGTRIRSDGAQVRVLTAPGVRMEKKAADDGSVHLTFVVPAGATTATPLAFVAGAHAQPFADGTATAGGGGLSPTHGTLAASSDDVLVVLPRGTDDVTVWFAGATITKTRWANQEGGRSLAVTPTAWTRAGGLAAHDLVWSQLVEREPDANSATMRAQLQCHELGAPDKPTWNLEPWRPEVSDLEMIAARCNPT</sequence>
<protein>
    <submittedName>
        <fullName evidence="2">DUF2599 domain-containing protein</fullName>
    </submittedName>
</protein>
<dbReference type="AlphaFoldDB" id="A0A413RHX0"/>
<organism evidence="2 3">
    <name type="scientific">Cellulomonas rhizosphaerae</name>
    <dbReference type="NCBI Taxonomy" id="2293719"/>
    <lineage>
        <taxon>Bacteria</taxon>
        <taxon>Bacillati</taxon>
        <taxon>Actinomycetota</taxon>
        <taxon>Actinomycetes</taxon>
        <taxon>Micrococcales</taxon>
        <taxon>Cellulomonadaceae</taxon>
        <taxon>Cellulomonas</taxon>
    </lineage>
</organism>